<keyword evidence="4 9" id="KW-0812">Transmembrane</keyword>
<evidence type="ECO:0000256" key="9">
    <source>
        <dbReference type="SAM" id="Phobius"/>
    </source>
</evidence>
<evidence type="ECO:0000256" key="1">
    <source>
        <dbReference type="ARBA" id="ARBA00004653"/>
    </source>
</evidence>
<evidence type="ECO:0000256" key="8">
    <source>
        <dbReference type="ARBA" id="ARBA00023316"/>
    </source>
</evidence>
<dbReference type="SUPFAM" id="SSF53448">
    <property type="entry name" value="Nucleotide-diphospho-sugar transferases"/>
    <property type="match status" value="1"/>
</dbReference>
<organism evidence="10 11">
    <name type="scientific">Imhoffiella purpurea</name>
    <dbReference type="NCBI Taxonomy" id="1249627"/>
    <lineage>
        <taxon>Bacteria</taxon>
        <taxon>Pseudomonadati</taxon>
        <taxon>Pseudomonadota</taxon>
        <taxon>Gammaproteobacteria</taxon>
        <taxon>Chromatiales</taxon>
        <taxon>Chromatiaceae</taxon>
        <taxon>Imhoffiella</taxon>
    </lineage>
</organism>
<dbReference type="GO" id="GO:0071555">
    <property type="term" value="P:cell wall organization"/>
    <property type="evidence" value="ECO:0007669"/>
    <property type="project" value="UniProtKB-KW"/>
</dbReference>
<keyword evidence="3 10" id="KW-0808">Transferase</keyword>
<sequence>MLAAEPSVELFLTLGLVILAILSSNLALLSLIRLLAPARRLAISVPEEAELPKVLVQLPLFNEGELVERILGAVMALDWPRDRLEIQVLDDSIDGSLAVSRHAVSELRQRGVRIELLHRVERTAFKAGALAAGLERSDAPFVAVFDADFIPPRDFLRKTVGALLAGPDLAYVQTRWAHINREESLLTRIQARLLDSHFCVEQEARWRLGLPVPFNGTCGLWRREAILDAGGWEGDTLTEDLDLSLRARLRGWRSAYMMDLTVPGVLPNSARAWRVQQFRWTKGFVQCFVKLTPMIWRGSPLPLWQRLMVSLQMGQPLAFVVGGGCLFMGLPFMAGAAVGGETLGRVAILTSILGFAAPIAFLILAGPRGPVRSTAAEVLGSLVLTSGLLLSNARAGIEALMGHQTEFVRTPKARTQPGSSPKMRWRNGAIELSAGLGLLGFALLEQPFAVLYLAMVIGGLLGLGAMQMLDGIALSKPPGPRH</sequence>
<dbReference type="PANTHER" id="PTHR32044">
    <property type="entry name" value="GLUCOMANNAN 4-BETA-MANNOSYLTRANSFERASE 9"/>
    <property type="match status" value="1"/>
</dbReference>
<dbReference type="FunFam" id="3.90.550.10:FF:000057">
    <property type="entry name" value="Glycosyltransferase-like protein, family 2"/>
    <property type="match status" value="1"/>
</dbReference>
<dbReference type="AlphaFoldDB" id="W9VFF9"/>
<dbReference type="PATRIC" id="fig|1249627.3.peg.1422"/>
<dbReference type="Pfam" id="PF13641">
    <property type="entry name" value="Glyco_tranf_2_3"/>
    <property type="match status" value="1"/>
</dbReference>
<accession>W9VFF9</accession>
<dbReference type="PANTHER" id="PTHR32044:SF80">
    <property type="entry name" value="XYLOGLUCAN GLYCOSYLTRANSFERASE 2-RELATED"/>
    <property type="match status" value="1"/>
</dbReference>
<evidence type="ECO:0000256" key="2">
    <source>
        <dbReference type="ARBA" id="ARBA00022676"/>
    </source>
</evidence>
<feature type="transmembrane region" description="Helical" evidence="9">
    <location>
        <begin position="450"/>
        <end position="474"/>
    </location>
</feature>
<feature type="transmembrane region" description="Helical" evidence="9">
    <location>
        <begin position="317"/>
        <end position="340"/>
    </location>
</feature>
<keyword evidence="11" id="KW-1185">Reference proteome</keyword>
<dbReference type="GO" id="GO:0016757">
    <property type="term" value="F:glycosyltransferase activity"/>
    <property type="evidence" value="ECO:0007669"/>
    <property type="project" value="UniProtKB-KW"/>
</dbReference>
<evidence type="ECO:0000256" key="5">
    <source>
        <dbReference type="ARBA" id="ARBA00022989"/>
    </source>
</evidence>
<reference evidence="10 11" key="1">
    <citation type="submission" date="2012-11" db="EMBL/GenBank/DDBJ databases">
        <title>Genome assembly of Thiorhodococcus sp. AK35.</title>
        <authorList>
            <person name="Nupur N."/>
            <person name="Khatri I."/>
            <person name="Subramanian S."/>
            <person name="Pinnaka A."/>
        </authorList>
    </citation>
    <scope>NUCLEOTIDE SEQUENCE [LARGE SCALE GENOMIC DNA]</scope>
    <source>
        <strain evidence="10 11">AK35</strain>
    </source>
</reference>
<name>W9VFF9_9GAMM</name>
<dbReference type="STRING" id="1249627.D779_0970"/>
<dbReference type="RefSeq" id="WP_043751600.1">
    <property type="nucleotide sequence ID" value="NZ_AONC01000021.1"/>
</dbReference>
<evidence type="ECO:0000256" key="6">
    <source>
        <dbReference type="ARBA" id="ARBA00023034"/>
    </source>
</evidence>
<dbReference type="EMBL" id="AONC01000021">
    <property type="protein sequence ID" value="EXJ15746.1"/>
    <property type="molecule type" value="Genomic_DNA"/>
</dbReference>
<dbReference type="Proteomes" id="UP000019460">
    <property type="component" value="Unassembled WGS sequence"/>
</dbReference>
<evidence type="ECO:0000256" key="7">
    <source>
        <dbReference type="ARBA" id="ARBA00023136"/>
    </source>
</evidence>
<evidence type="ECO:0000313" key="10">
    <source>
        <dbReference type="EMBL" id="EXJ15746.1"/>
    </source>
</evidence>
<dbReference type="eggNOG" id="COG1215">
    <property type="taxonomic scope" value="Bacteria"/>
</dbReference>
<keyword evidence="2" id="KW-0328">Glycosyltransferase</keyword>
<keyword evidence="6" id="KW-0333">Golgi apparatus</keyword>
<dbReference type="InterPro" id="IPR029044">
    <property type="entry name" value="Nucleotide-diphossugar_trans"/>
</dbReference>
<proteinExistence type="predicted"/>
<feature type="transmembrane region" description="Helical" evidence="9">
    <location>
        <begin position="346"/>
        <end position="365"/>
    </location>
</feature>
<keyword evidence="5 9" id="KW-1133">Transmembrane helix</keyword>
<comment type="subcellular location">
    <subcellularLocation>
        <location evidence="1">Golgi apparatus membrane</location>
        <topology evidence="1">Multi-pass membrane protein</topology>
    </subcellularLocation>
</comment>
<evidence type="ECO:0000313" key="11">
    <source>
        <dbReference type="Proteomes" id="UP000019460"/>
    </source>
</evidence>
<comment type="caution">
    <text evidence="10">The sequence shown here is derived from an EMBL/GenBank/DDBJ whole genome shotgun (WGS) entry which is preliminary data.</text>
</comment>
<feature type="transmembrane region" description="Helical" evidence="9">
    <location>
        <begin position="12"/>
        <end position="36"/>
    </location>
</feature>
<dbReference type="Gene3D" id="3.90.550.10">
    <property type="entry name" value="Spore Coat Polysaccharide Biosynthesis Protein SpsA, Chain A"/>
    <property type="match status" value="1"/>
</dbReference>
<keyword evidence="8" id="KW-0961">Cell wall biogenesis/degradation</keyword>
<keyword evidence="7 9" id="KW-0472">Membrane</keyword>
<dbReference type="OrthoDB" id="9806824at2"/>
<gene>
    <name evidence="10" type="ORF">D779_0970</name>
</gene>
<evidence type="ECO:0000256" key="3">
    <source>
        <dbReference type="ARBA" id="ARBA00022679"/>
    </source>
</evidence>
<evidence type="ECO:0000256" key="4">
    <source>
        <dbReference type="ARBA" id="ARBA00022692"/>
    </source>
</evidence>
<protein>
    <submittedName>
        <fullName evidence="10">Glycosyltransferase</fullName>
    </submittedName>
</protein>